<name>A0A4Q9GNN8_9HYPH</name>
<keyword evidence="1" id="KW-1133">Transmembrane helix</keyword>
<proteinExistence type="predicted"/>
<dbReference type="Proteomes" id="UP000291613">
    <property type="component" value="Unassembled WGS sequence"/>
</dbReference>
<keyword evidence="1" id="KW-0812">Transmembrane</keyword>
<feature type="transmembrane region" description="Helical" evidence="1">
    <location>
        <begin position="232"/>
        <end position="252"/>
    </location>
</feature>
<dbReference type="Pfam" id="PF00892">
    <property type="entry name" value="EamA"/>
    <property type="match status" value="2"/>
</dbReference>
<keyword evidence="4" id="KW-1185">Reference proteome</keyword>
<evidence type="ECO:0000313" key="3">
    <source>
        <dbReference type="EMBL" id="TBN55121.1"/>
    </source>
</evidence>
<dbReference type="InterPro" id="IPR037185">
    <property type="entry name" value="EmrE-like"/>
</dbReference>
<reference evidence="3 4" key="1">
    <citation type="submission" date="2019-02" db="EMBL/GenBank/DDBJ databases">
        <title>Hansschlegelia quercus sp. nov., a novel methylotrophic bacterium from buds of oak (Quercus robur L.).</title>
        <authorList>
            <person name="Agafonova N.V."/>
            <person name="Kaparullina E.N."/>
            <person name="Grouzdev D.S."/>
            <person name="Doronina N.V."/>
        </authorList>
    </citation>
    <scope>NUCLEOTIDE SEQUENCE [LARGE SCALE GENOMIC DNA]</scope>
    <source>
        <strain evidence="3 4">Dub</strain>
    </source>
</reference>
<keyword evidence="1" id="KW-0472">Membrane</keyword>
<evidence type="ECO:0000259" key="2">
    <source>
        <dbReference type="Pfam" id="PF00892"/>
    </source>
</evidence>
<feature type="transmembrane region" description="Helical" evidence="1">
    <location>
        <begin position="170"/>
        <end position="188"/>
    </location>
</feature>
<feature type="transmembrane region" description="Helical" evidence="1">
    <location>
        <begin position="146"/>
        <end position="164"/>
    </location>
</feature>
<feature type="transmembrane region" description="Helical" evidence="1">
    <location>
        <begin position="60"/>
        <end position="80"/>
    </location>
</feature>
<dbReference type="PANTHER" id="PTHR22911:SF135">
    <property type="entry name" value="BLR4310 PROTEIN"/>
    <property type="match status" value="1"/>
</dbReference>
<sequence length="319" mass="33439">MTFKKPADPMSATDLDLVPRQQGLDATTRGVLAMVLGMGFQVANDTVIKLASARVPIHEIMALRGPLSIVLALFAVVAFGQRKRLGLVTHPLVVLRSALEAVCCLIYITALSGLGLAEFTSIIQATPLLITGLAVLLGWQSVGWRRWTAIGVGFVGVLLVAKPSASGVNFYAALALLAAFIMAVRDLVTRRIPDQAPSMVVTLGATLTVTALGAGLGATHPAAWVMPTALEAGYIAFAAILVVACNMTIVLAFRLGDMSVVGPFRYSVILGSLILGYAVWGDRPDSLALVGAALIVASGLYALKRDRPRKTATPDVAPL</sequence>
<dbReference type="InterPro" id="IPR000620">
    <property type="entry name" value="EamA_dom"/>
</dbReference>
<dbReference type="SUPFAM" id="SSF103481">
    <property type="entry name" value="Multidrug resistance efflux transporter EmrE"/>
    <property type="match status" value="2"/>
</dbReference>
<feature type="transmembrane region" description="Helical" evidence="1">
    <location>
        <begin position="264"/>
        <end position="280"/>
    </location>
</feature>
<accession>A0A4Q9GNN8</accession>
<feature type="transmembrane region" description="Helical" evidence="1">
    <location>
        <begin position="286"/>
        <end position="303"/>
    </location>
</feature>
<evidence type="ECO:0000313" key="4">
    <source>
        <dbReference type="Proteomes" id="UP000291613"/>
    </source>
</evidence>
<dbReference type="OrthoDB" id="7818056at2"/>
<dbReference type="GO" id="GO:0016020">
    <property type="term" value="C:membrane"/>
    <property type="evidence" value="ECO:0007669"/>
    <property type="project" value="InterPro"/>
</dbReference>
<gene>
    <name evidence="3" type="ORF">EYR15_02995</name>
</gene>
<dbReference type="AlphaFoldDB" id="A0A4Q9GNN8"/>
<feature type="domain" description="EamA" evidence="2">
    <location>
        <begin position="172"/>
        <end position="298"/>
    </location>
</feature>
<evidence type="ECO:0000256" key="1">
    <source>
        <dbReference type="SAM" id="Phobius"/>
    </source>
</evidence>
<dbReference type="EMBL" id="SIUB01000001">
    <property type="protein sequence ID" value="TBN55121.1"/>
    <property type="molecule type" value="Genomic_DNA"/>
</dbReference>
<comment type="caution">
    <text evidence="3">The sequence shown here is derived from an EMBL/GenBank/DDBJ whole genome shotgun (WGS) entry which is preliminary data.</text>
</comment>
<feature type="transmembrane region" description="Helical" evidence="1">
    <location>
        <begin position="200"/>
        <end position="220"/>
    </location>
</feature>
<feature type="transmembrane region" description="Helical" evidence="1">
    <location>
        <begin position="122"/>
        <end position="139"/>
    </location>
</feature>
<dbReference type="PANTHER" id="PTHR22911">
    <property type="entry name" value="ACYL-MALONYL CONDENSING ENZYME-RELATED"/>
    <property type="match status" value="1"/>
</dbReference>
<feature type="transmembrane region" description="Helical" evidence="1">
    <location>
        <begin position="92"/>
        <end position="116"/>
    </location>
</feature>
<protein>
    <submittedName>
        <fullName evidence="3">DMT family transporter</fullName>
    </submittedName>
</protein>
<organism evidence="3 4">
    <name type="scientific">Hansschlegelia quercus</name>
    <dbReference type="NCBI Taxonomy" id="2528245"/>
    <lineage>
        <taxon>Bacteria</taxon>
        <taxon>Pseudomonadati</taxon>
        <taxon>Pseudomonadota</taxon>
        <taxon>Alphaproteobacteria</taxon>
        <taxon>Hyphomicrobiales</taxon>
        <taxon>Methylopilaceae</taxon>
        <taxon>Hansschlegelia</taxon>
    </lineage>
</organism>
<feature type="domain" description="EamA" evidence="2">
    <location>
        <begin position="29"/>
        <end position="160"/>
    </location>
</feature>